<sequence>MKKPDEKIAKDVKKEETLKEVRKRIGVQFDDRRNFLNAIMNIQNTEKSIELQKQFIEQMEDQKKTGKIEERDRFGNILTLNHLKREISANGFKLGQMELNLDYCKEDMFNKFHGNEGLIDRAGSVEKLKENIAGHYKFVREEYEKIKEKLK</sequence>
<dbReference type="AlphaFoldDB" id="A0A0F9H2J4"/>
<accession>A0A0F9H2J4</accession>
<proteinExistence type="predicted"/>
<protein>
    <submittedName>
        <fullName evidence="1">Uncharacterized protein</fullName>
    </submittedName>
</protein>
<name>A0A0F9H2J4_9ZZZZ</name>
<comment type="caution">
    <text evidence="1">The sequence shown here is derived from an EMBL/GenBank/DDBJ whole genome shotgun (WGS) entry which is preliminary data.</text>
</comment>
<dbReference type="EMBL" id="LAZR01024235">
    <property type="protein sequence ID" value="KKL75840.1"/>
    <property type="molecule type" value="Genomic_DNA"/>
</dbReference>
<reference evidence="1" key="1">
    <citation type="journal article" date="2015" name="Nature">
        <title>Complex archaea that bridge the gap between prokaryotes and eukaryotes.</title>
        <authorList>
            <person name="Spang A."/>
            <person name="Saw J.H."/>
            <person name="Jorgensen S.L."/>
            <person name="Zaremba-Niedzwiedzka K."/>
            <person name="Martijn J."/>
            <person name="Lind A.E."/>
            <person name="van Eijk R."/>
            <person name="Schleper C."/>
            <person name="Guy L."/>
            <person name="Ettema T.J."/>
        </authorList>
    </citation>
    <scope>NUCLEOTIDE SEQUENCE</scope>
</reference>
<gene>
    <name evidence="1" type="ORF">LCGC14_2050850</name>
</gene>
<organism evidence="1">
    <name type="scientific">marine sediment metagenome</name>
    <dbReference type="NCBI Taxonomy" id="412755"/>
    <lineage>
        <taxon>unclassified sequences</taxon>
        <taxon>metagenomes</taxon>
        <taxon>ecological metagenomes</taxon>
    </lineage>
</organism>
<evidence type="ECO:0000313" key="1">
    <source>
        <dbReference type="EMBL" id="KKL75840.1"/>
    </source>
</evidence>